<dbReference type="Gene3D" id="3.80.10.10">
    <property type="entry name" value="Ribonuclease Inhibitor"/>
    <property type="match status" value="5"/>
</dbReference>
<dbReference type="InterPro" id="IPR011009">
    <property type="entry name" value="Kinase-like_dom_sf"/>
</dbReference>
<evidence type="ECO:0000256" key="1">
    <source>
        <dbReference type="ARBA" id="ARBA00004167"/>
    </source>
</evidence>
<dbReference type="PRINTS" id="PR00019">
    <property type="entry name" value="LEURICHRPT"/>
</dbReference>
<dbReference type="Gene3D" id="1.10.510.10">
    <property type="entry name" value="Transferase(Phosphotransferase) domain 1"/>
    <property type="match status" value="1"/>
</dbReference>
<dbReference type="Pfam" id="PF08263">
    <property type="entry name" value="LRRNT_2"/>
    <property type="match status" value="1"/>
</dbReference>
<dbReference type="GO" id="GO:0005524">
    <property type="term" value="F:ATP binding"/>
    <property type="evidence" value="ECO:0007669"/>
    <property type="project" value="UniProtKB-UniRule"/>
</dbReference>
<dbReference type="InterPro" id="IPR017441">
    <property type="entry name" value="Protein_kinase_ATP_BS"/>
</dbReference>
<keyword evidence="8 11" id="KW-0472">Membrane</keyword>
<evidence type="ECO:0000256" key="2">
    <source>
        <dbReference type="ARBA" id="ARBA00022553"/>
    </source>
</evidence>
<keyword evidence="10" id="KW-0067">ATP-binding</keyword>
<dbReference type="SUPFAM" id="SSF52058">
    <property type="entry name" value="L domain-like"/>
    <property type="match status" value="2"/>
</dbReference>
<gene>
    <name evidence="14" type="ORF">RJ640_000011</name>
</gene>
<protein>
    <recommendedName>
        <fullName evidence="13">Protein kinase domain-containing protein</fullName>
    </recommendedName>
</protein>
<dbReference type="SMART" id="SM00365">
    <property type="entry name" value="LRR_SD22"/>
    <property type="match status" value="7"/>
</dbReference>
<reference evidence="14" key="1">
    <citation type="submission" date="2022-12" db="EMBL/GenBank/DDBJ databases">
        <title>Draft genome assemblies for two species of Escallonia (Escalloniales).</title>
        <authorList>
            <person name="Chanderbali A."/>
            <person name="Dervinis C."/>
            <person name="Anghel I."/>
            <person name="Soltis D."/>
            <person name="Soltis P."/>
            <person name="Zapata F."/>
        </authorList>
    </citation>
    <scope>NUCLEOTIDE SEQUENCE</scope>
    <source>
        <strain evidence="14">UCBG92.1500</strain>
        <tissue evidence="14">Leaf</tissue>
    </source>
</reference>
<keyword evidence="3" id="KW-0433">Leucine-rich repeat</keyword>
<dbReference type="InterPro" id="IPR001611">
    <property type="entry name" value="Leu-rich_rpt"/>
</dbReference>
<evidence type="ECO:0000256" key="11">
    <source>
        <dbReference type="SAM" id="Phobius"/>
    </source>
</evidence>
<comment type="caution">
    <text evidence="14">The sequence shown here is derived from an EMBL/GenBank/DDBJ whole genome shotgun (WGS) entry which is preliminary data.</text>
</comment>
<dbReference type="Gene3D" id="3.30.200.20">
    <property type="entry name" value="Phosphorylase Kinase, domain 1"/>
    <property type="match status" value="1"/>
</dbReference>
<evidence type="ECO:0000259" key="13">
    <source>
        <dbReference type="PROSITE" id="PS50011"/>
    </source>
</evidence>
<dbReference type="SMART" id="SM00369">
    <property type="entry name" value="LRR_TYP"/>
    <property type="match status" value="11"/>
</dbReference>
<comment type="subcellular location">
    <subcellularLocation>
        <location evidence="1">Membrane</location>
        <topology evidence="1">Single-pass membrane protein</topology>
    </subcellularLocation>
</comment>
<dbReference type="InterPro" id="IPR013210">
    <property type="entry name" value="LRR_N_plant-typ"/>
</dbReference>
<dbReference type="GO" id="GO:0006952">
    <property type="term" value="P:defense response"/>
    <property type="evidence" value="ECO:0007669"/>
    <property type="project" value="UniProtKB-ARBA"/>
</dbReference>
<dbReference type="PROSITE" id="PS50011">
    <property type="entry name" value="PROTEIN_KINASE_DOM"/>
    <property type="match status" value="1"/>
</dbReference>
<dbReference type="InterPro" id="IPR003591">
    <property type="entry name" value="Leu-rich_rpt_typical-subtyp"/>
</dbReference>
<dbReference type="GO" id="GO:0004672">
    <property type="term" value="F:protein kinase activity"/>
    <property type="evidence" value="ECO:0007669"/>
    <property type="project" value="InterPro"/>
</dbReference>
<keyword evidence="10" id="KW-0547">Nucleotide-binding</keyword>
<dbReference type="GO" id="GO:0016020">
    <property type="term" value="C:membrane"/>
    <property type="evidence" value="ECO:0007669"/>
    <property type="project" value="UniProtKB-SubCell"/>
</dbReference>
<keyword evidence="15" id="KW-1185">Reference proteome</keyword>
<sequence>MAAVVYLALILSFSAVSAVTNITTDEHALLSLKAPIASWSSSVTQVCNWTGVLCNRHGRVAALNLSNMGLLGTIAPDIGNLSFIVSLDLSNNNFSGGIPKEMAHLRRIKDINLNFNDFSGRLPVLTRLAFPSNQLSGALPLYTSHQLANLERLFLANNRFTANLPDSISNASKLTCLDLTNNSFSGLVPKSLGNLGLLEILGLAGNNFSSEPSPPESSFINSLTNCTKLRMLTISGIPINGTLPVSVENLSTSLQIMVAQGCGIRGTIPNGIGNLSGLVSFSLYGNDLSGSIPNTIKGLQKLQGINVGNNKLQGSIPNDFCQLPELSELYMGYNQLSGSVPACLGNITSLRQLDLSSNNLSSTVPASLGNLTDLLMFKADLNSFHGNIPPEIGNLKVVTLLDLSYNNFSSDIPGSIGDLQNLVTLYLEHNDLMGTIPETFRSLVSLETLDLSQNNLSGLIPKSLDKLLYLKYFNVSYNKLHGEIPSGGPFRNFTSQSFLPNEALCGATQFGVRPCKTNYVGRSKTLRKVVIICVSFAISLVVVLLTFVLLWIRRQKSKRLPVEIDLQPVAEHRRISYREILEATNRFEESNLLGNGSFGSVYKGVLSDGMVVAIKVFKLQRERALKSFHVECDVIRNVRHRNLTKIITSCSNPDFKALVLEYMQNGSLEKWLYSHNYVLDILQRLDIMTNLSCVEYGLEGSVSTSCDVYSYGIMLMETFTRKKPTDEMFAGQMTLKWWVKESLPSPVIQVLDRNLLRQGSENSLAEVDCVSSILKLALDCTAESPEQRINMKDVLATLKKIRALHLANMGLVGSIPPSIRNFSFLVSLDLSNNNFHGHLPDELDPTIFNLSTLRGVGLAGNHFSGVLPSFIGQTLPNLEQLLIGGNEFTGSLPVSIINASKLYKIDVISNHFSGIIPNSFGNLATLKELRLGDNNFIGEALSRELSFITSLTSCKKLKLLSFQLNPLNGTLPVSIGNLSSSLEQISAAGCEIKGNIPNEIGNLSSLTYLSLFANDLIGAIPMTVKGMQKLQALDLSSNKIQGFIPQVLCYLSNLIILYLDVNELFGPLPTCLGNVTSLRYLYFGPLPASFGNLENLLEFNMTSNSLSGFLPSEIASLKVITSIDVSFNQISGNIPSTNWGLQNLVDFSLAHNRLEGPIPDKLESLASLEILDLSHNNLSGMIPKSMIKLSNLIYFNVSFNSLSGEIPTSGPFQNFTSQSFVSNEALCGATQFGVKISKIHKPILGWHGYSIKDK</sequence>
<evidence type="ECO:0000313" key="14">
    <source>
        <dbReference type="EMBL" id="KAK2988250.1"/>
    </source>
</evidence>
<proteinExistence type="predicted"/>
<keyword evidence="6" id="KW-0677">Repeat</keyword>
<dbReference type="Pfam" id="PF07714">
    <property type="entry name" value="PK_Tyr_Ser-Thr"/>
    <property type="match status" value="1"/>
</dbReference>
<keyword evidence="2" id="KW-0597">Phosphoprotein</keyword>
<dbReference type="InterPro" id="IPR000719">
    <property type="entry name" value="Prot_kinase_dom"/>
</dbReference>
<dbReference type="SUPFAM" id="SSF52047">
    <property type="entry name" value="RNI-like"/>
    <property type="match status" value="1"/>
</dbReference>
<feature type="transmembrane region" description="Helical" evidence="11">
    <location>
        <begin position="529"/>
        <end position="552"/>
    </location>
</feature>
<keyword evidence="4 11" id="KW-0812">Transmembrane</keyword>
<dbReference type="PROSITE" id="PS00107">
    <property type="entry name" value="PROTEIN_KINASE_ATP"/>
    <property type="match status" value="1"/>
</dbReference>
<evidence type="ECO:0000256" key="9">
    <source>
        <dbReference type="ARBA" id="ARBA00023180"/>
    </source>
</evidence>
<keyword evidence="7 11" id="KW-1133">Transmembrane helix</keyword>
<evidence type="ECO:0000256" key="8">
    <source>
        <dbReference type="ARBA" id="ARBA00023136"/>
    </source>
</evidence>
<evidence type="ECO:0000256" key="7">
    <source>
        <dbReference type="ARBA" id="ARBA00022989"/>
    </source>
</evidence>
<dbReference type="GO" id="GO:0009791">
    <property type="term" value="P:post-embryonic development"/>
    <property type="evidence" value="ECO:0007669"/>
    <property type="project" value="UniProtKB-ARBA"/>
</dbReference>
<dbReference type="SUPFAM" id="SSF56112">
    <property type="entry name" value="Protein kinase-like (PK-like)"/>
    <property type="match status" value="1"/>
</dbReference>
<dbReference type="FunFam" id="3.80.10.10:FF:000129">
    <property type="entry name" value="Leucine-rich repeat receptor-like kinase"/>
    <property type="match status" value="1"/>
</dbReference>
<dbReference type="AlphaFoldDB" id="A0AA88RSF8"/>
<dbReference type="PROSITE" id="PS51450">
    <property type="entry name" value="LRR"/>
    <property type="match status" value="1"/>
</dbReference>
<dbReference type="Proteomes" id="UP001187471">
    <property type="component" value="Unassembled WGS sequence"/>
</dbReference>
<dbReference type="Pfam" id="PF13855">
    <property type="entry name" value="LRR_8"/>
    <property type="match status" value="5"/>
</dbReference>
<dbReference type="InterPro" id="IPR032675">
    <property type="entry name" value="LRR_dom_sf"/>
</dbReference>
<evidence type="ECO:0000256" key="5">
    <source>
        <dbReference type="ARBA" id="ARBA00022729"/>
    </source>
</evidence>
<dbReference type="InterPro" id="IPR001245">
    <property type="entry name" value="Ser-Thr/Tyr_kinase_cat_dom"/>
</dbReference>
<evidence type="ECO:0000256" key="6">
    <source>
        <dbReference type="ARBA" id="ARBA00022737"/>
    </source>
</evidence>
<keyword evidence="9" id="KW-0325">Glycoprotein</keyword>
<dbReference type="Pfam" id="PF00560">
    <property type="entry name" value="LRR_1"/>
    <property type="match status" value="5"/>
</dbReference>
<dbReference type="FunFam" id="3.80.10.10:FF:000095">
    <property type="entry name" value="LRR receptor-like serine/threonine-protein kinase GSO1"/>
    <property type="match status" value="1"/>
</dbReference>
<dbReference type="EMBL" id="JAVXUO010000904">
    <property type="protein sequence ID" value="KAK2988250.1"/>
    <property type="molecule type" value="Genomic_DNA"/>
</dbReference>
<evidence type="ECO:0000256" key="3">
    <source>
        <dbReference type="ARBA" id="ARBA00022614"/>
    </source>
</evidence>
<feature type="chain" id="PRO_5041693396" description="Protein kinase domain-containing protein" evidence="12">
    <location>
        <begin position="19"/>
        <end position="1254"/>
    </location>
</feature>
<accession>A0AA88RSF8</accession>
<dbReference type="FunFam" id="3.30.200.20:FF:000661">
    <property type="entry name" value="Serine-threonine protein kinase plant-type"/>
    <property type="match status" value="1"/>
</dbReference>
<feature type="domain" description="Protein kinase" evidence="13">
    <location>
        <begin position="587"/>
        <end position="889"/>
    </location>
</feature>
<dbReference type="PANTHER" id="PTHR27008">
    <property type="entry name" value="OS04G0122200 PROTEIN"/>
    <property type="match status" value="1"/>
</dbReference>
<dbReference type="GO" id="GO:0051707">
    <property type="term" value="P:response to other organism"/>
    <property type="evidence" value="ECO:0007669"/>
    <property type="project" value="UniProtKB-ARBA"/>
</dbReference>
<evidence type="ECO:0000256" key="4">
    <source>
        <dbReference type="ARBA" id="ARBA00022692"/>
    </source>
</evidence>
<feature type="binding site" evidence="10">
    <location>
        <position position="626"/>
    </location>
    <ligand>
        <name>ATP</name>
        <dbReference type="ChEBI" id="CHEBI:30616"/>
    </ligand>
</feature>
<dbReference type="FunFam" id="3.80.10.10:FF:000722">
    <property type="entry name" value="Leucine-rich repeat receptor-like protein kinase"/>
    <property type="match status" value="1"/>
</dbReference>
<dbReference type="FunFam" id="3.80.10.10:FF:000233">
    <property type="entry name" value="Leucine-rich repeat receptor-like protein kinase TDR"/>
    <property type="match status" value="1"/>
</dbReference>
<dbReference type="InterPro" id="IPR051809">
    <property type="entry name" value="Plant_receptor-like_S/T_kinase"/>
</dbReference>
<evidence type="ECO:0000256" key="12">
    <source>
        <dbReference type="SAM" id="SignalP"/>
    </source>
</evidence>
<feature type="signal peptide" evidence="12">
    <location>
        <begin position="1"/>
        <end position="18"/>
    </location>
</feature>
<organism evidence="14 15">
    <name type="scientific">Escallonia rubra</name>
    <dbReference type="NCBI Taxonomy" id="112253"/>
    <lineage>
        <taxon>Eukaryota</taxon>
        <taxon>Viridiplantae</taxon>
        <taxon>Streptophyta</taxon>
        <taxon>Embryophyta</taxon>
        <taxon>Tracheophyta</taxon>
        <taxon>Spermatophyta</taxon>
        <taxon>Magnoliopsida</taxon>
        <taxon>eudicotyledons</taxon>
        <taxon>Gunneridae</taxon>
        <taxon>Pentapetalae</taxon>
        <taxon>asterids</taxon>
        <taxon>campanulids</taxon>
        <taxon>Escalloniales</taxon>
        <taxon>Escalloniaceae</taxon>
        <taxon>Escallonia</taxon>
    </lineage>
</organism>
<evidence type="ECO:0000256" key="10">
    <source>
        <dbReference type="PROSITE-ProRule" id="PRU10141"/>
    </source>
</evidence>
<keyword evidence="5 12" id="KW-0732">Signal</keyword>
<name>A0AA88RSF8_9ASTE</name>
<evidence type="ECO:0000313" key="15">
    <source>
        <dbReference type="Proteomes" id="UP001187471"/>
    </source>
</evidence>
<dbReference type="PANTHER" id="PTHR27008:SF585">
    <property type="entry name" value="PROTEIN KINASE DOMAIN-CONTAINING PROTEIN"/>
    <property type="match status" value="1"/>
</dbReference>